<dbReference type="STRING" id="1408163.A0A0F4Z355"/>
<name>A0A0F4Z355_RASE3</name>
<dbReference type="EMBL" id="LASV01000068">
    <property type="protein sequence ID" value="KKA24303.1"/>
    <property type="molecule type" value="Genomic_DNA"/>
</dbReference>
<dbReference type="EC" id="1.2.1.3" evidence="3"/>
<accession>A0A0F4Z355</accession>
<proteinExistence type="inferred from homology"/>
<comment type="catalytic activity">
    <reaction evidence="4">
        <text>an aldehyde + NAD(+) + H2O = a carboxylate + NADH + 2 H(+)</text>
        <dbReference type="Rhea" id="RHEA:16185"/>
        <dbReference type="ChEBI" id="CHEBI:15377"/>
        <dbReference type="ChEBI" id="CHEBI:15378"/>
        <dbReference type="ChEBI" id="CHEBI:17478"/>
        <dbReference type="ChEBI" id="CHEBI:29067"/>
        <dbReference type="ChEBI" id="CHEBI:57540"/>
        <dbReference type="ChEBI" id="CHEBI:57945"/>
        <dbReference type="EC" id="1.2.1.3"/>
    </reaction>
</comment>
<evidence type="ECO:0000256" key="5">
    <source>
        <dbReference type="PROSITE-ProRule" id="PRU10007"/>
    </source>
</evidence>
<evidence type="ECO:0000256" key="1">
    <source>
        <dbReference type="ARBA" id="ARBA00009986"/>
    </source>
</evidence>
<protein>
    <recommendedName>
        <fullName evidence="3">aldehyde dehydrogenase (NAD(+))</fullName>
        <ecNumber evidence="3">1.2.1.3</ecNumber>
    </recommendedName>
</protein>
<dbReference type="SUPFAM" id="SSF53720">
    <property type="entry name" value="ALDH-like"/>
    <property type="match status" value="1"/>
</dbReference>
<dbReference type="InterPro" id="IPR016162">
    <property type="entry name" value="Ald_DH_N"/>
</dbReference>
<evidence type="ECO:0000313" key="9">
    <source>
        <dbReference type="EMBL" id="KKA24303.1"/>
    </source>
</evidence>
<dbReference type="InterPro" id="IPR016163">
    <property type="entry name" value="Ald_DH_C"/>
</dbReference>
<dbReference type="FunFam" id="3.40.605.10:FF:000007">
    <property type="entry name" value="NAD/NADP-dependent betaine aldehyde dehydrogenase"/>
    <property type="match status" value="1"/>
</dbReference>
<dbReference type="InterPro" id="IPR016160">
    <property type="entry name" value="Ald_DH_CS_CYS"/>
</dbReference>
<dbReference type="Gene3D" id="3.40.309.10">
    <property type="entry name" value="Aldehyde Dehydrogenase, Chain A, domain 2"/>
    <property type="match status" value="1"/>
</dbReference>
<dbReference type="FunFam" id="3.40.605.10:FF:000026">
    <property type="entry name" value="Aldehyde dehydrogenase, putative"/>
    <property type="match status" value="1"/>
</dbReference>
<dbReference type="PROSITE" id="PS00070">
    <property type="entry name" value="ALDEHYDE_DEHYDR_CYS"/>
    <property type="match status" value="1"/>
</dbReference>
<sequence length="615" mass="65388">MSTLYTLYMHEHTTTVVLGQIWDGIHSDGWIPADPNSSLCFALHRFVLQGYGLLVVACKTQTQTQSIPVNQVINSTDLQPRLSSAAALAALSAWHIKPNSSSTTSTSPPHPTKPSPSTTPFDETLVVEDVHVAGPEDVDFAVDAAVAAFKTGPWGTTFSATKCAEIMLKLADLIDAHAARLARLESLAMGQPLSLATAVVGQTASYFRYYAGFADKIPGQVFPDDHGAEDGGGGVYKIVQCSPLGVCAGIASWNFSFLYVGWKIAPAIAAGNTFVFKASEKSPLGILALGELIVQAGFPPGVVNFVSGGAITGHLLASHMKIAKVAFTGSVATGRKVQVAAAKSNLKKVSLELGGKSAALVFDDADLDTALTANSQAFLLNSGQVCAALSRVLVQESIASAFIDGLKARFQALSNTLGDPLDAQTFLGPVAERAQFERVMSFLDEGKKTNLDFAVGGDRSSRHERGFFVEPTLVVDPPVTSRLYTEEIFGPVLVVKTFRTEEEAIALANDTAYGLAAAVYTTNISRALHVSKRLEAGAVGVNMVFQPTPQLPFGGVKQSGYGREAGEEGIREYLETKSITISLSQVTRTRLDEACKAMTFDCAKILIIYISKLEQ</sequence>
<dbReference type="OrthoDB" id="310895at2759"/>
<dbReference type="GO" id="GO:0004029">
    <property type="term" value="F:aldehyde dehydrogenase (NAD+) activity"/>
    <property type="evidence" value="ECO:0007669"/>
    <property type="project" value="UniProtKB-EC"/>
</dbReference>
<reference evidence="9 10" key="1">
    <citation type="submission" date="2015-04" db="EMBL/GenBank/DDBJ databases">
        <authorList>
            <person name="Heijne W.H."/>
            <person name="Fedorova N.D."/>
            <person name="Nierman W.C."/>
            <person name="Vollebregt A.W."/>
            <person name="Zhao Z."/>
            <person name="Wu L."/>
            <person name="Kumar M."/>
            <person name="Stam H."/>
            <person name="van den Berg M.A."/>
            <person name="Pel H.J."/>
        </authorList>
    </citation>
    <scope>NUCLEOTIDE SEQUENCE [LARGE SCALE GENOMIC DNA]</scope>
    <source>
        <strain evidence="9 10">CBS 393.64</strain>
    </source>
</reference>
<comment type="similarity">
    <text evidence="1 6">Belongs to the aldehyde dehydrogenase family.</text>
</comment>
<dbReference type="Pfam" id="PF00171">
    <property type="entry name" value="Aldedh"/>
    <property type="match status" value="1"/>
</dbReference>
<comment type="caution">
    <text evidence="9">The sequence shown here is derived from an EMBL/GenBank/DDBJ whole genome shotgun (WGS) entry which is preliminary data.</text>
</comment>
<dbReference type="InterPro" id="IPR029510">
    <property type="entry name" value="Ald_DH_CS_GLU"/>
</dbReference>
<dbReference type="RefSeq" id="XP_013330915.1">
    <property type="nucleotide sequence ID" value="XM_013475461.1"/>
</dbReference>
<gene>
    <name evidence="9" type="ORF">T310_1656</name>
</gene>
<dbReference type="FunFam" id="3.40.309.10:FF:000012">
    <property type="entry name" value="Betaine aldehyde dehydrogenase"/>
    <property type="match status" value="1"/>
</dbReference>
<dbReference type="AlphaFoldDB" id="A0A0F4Z355"/>
<dbReference type="PANTHER" id="PTHR11699">
    <property type="entry name" value="ALDEHYDE DEHYDROGENASE-RELATED"/>
    <property type="match status" value="1"/>
</dbReference>
<evidence type="ECO:0000256" key="6">
    <source>
        <dbReference type="RuleBase" id="RU003345"/>
    </source>
</evidence>
<evidence type="ECO:0000313" key="10">
    <source>
        <dbReference type="Proteomes" id="UP000053958"/>
    </source>
</evidence>
<dbReference type="GO" id="GO:0046394">
    <property type="term" value="P:carboxylic acid biosynthetic process"/>
    <property type="evidence" value="ECO:0007669"/>
    <property type="project" value="UniProtKB-ARBA"/>
</dbReference>
<evidence type="ECO:0000259" key="8">
    <source>
        <dbReference type="Pfam" id="PF00171"/>
    </source>
</evidence>
<keyword evidence="2 6" id="KW-0560">Oxidoreductase</keyword>
<dbReference type="Gene3D" id="3.40.605.10">
    <property type="entry name" value="Aldehyde Dehydrogenase, Chain A, domain 1"/>
    <property type="match status" value="1"/>
</dbReference>
<feature type="region of interest" description="Disordered" evidence="7">
    <location>
        <begin position="99"/>
        <end position="121"/>
    </location>
</feature>
<organism evidence="9 10">
    <name type="scientific">Rasamsonia emersonii (strain ATCC 16479 / CBS 393.64 / IMI 116815)</name>
    <dbReference type="NCBI Taxonomy" id="1408163"/>
    <lineage>
        <taxon>Eukaryota</taxon>
        <taxon>Fungi</taxon>
        <taxon>Dikarya</taxon>
        <taxon>Ascomycota</taxon>
        <taxon>Pezizomycotina</taxon>
        <taxon>Eurotiomycetes</taxon>
        <taxon>Eurotiomycetidae</taxon>
        <taxon>Eurotiales</taxon>
        <taxon>Trichocomaceae</taxon>
        <taxon>Rasamsonia</taxon>
    </lineage>
</organism>
<dbReference type="InterPro" id="IPR016161">
    <property type="entry name" value="Ald_DH/histidinol_DH"/>
</dbReference>
<evidence type="ECO:0000256" key="2">
    <source>
        <dbReference type="ARBA" id="ARBA00023002"/>
    </source>
</evidence>
<evidence type="ECO:0000256" key="7">
    <source>
        <dbReference type="SAM" id="MobiDB-lite"/>
    </source>
</evidence>
<evidence type="ECO:0000256" key="3">
    <source>
        <dbReference type="ARBA" id="ARBA00024226"/>
    </source>
</evidence>
<feature type="domain" description="Aldehyde dehydrogenase" evidence="8">
    <location>
        <begin position="116"/>
        <end position="579"/>
    </location>
</feature>
<keyword evidence="10" id="KW-1185">Reference proteome</keyword>
<dbReference type="PROSITE" id="PS00687">
    <property type="entry name" value="ALDEHYDE_DEHYDR_GLU"/>
    <property type="match status" value="1"/>
</dbReference>
<dbReference type="InterPro" id="IPR015590">
    <property type="entry name" value="Aldehyde_DH_dom"/>
</dbReference>
<dbReference type="Proteomes" id="UP000053958">
    <property type="component" value="Unassembled WGS sequence"/>
</dbReference>
<evidence type="ECO:0000256" key="4">
    <source>
        <dbReference type="ARBA" id="ARBA00049194"/>
    </source>
</evidence>
<dbReference type="GeneID" id="25314007"/>
<feature type="active site" evidence="5">
    <location>
        <position position="352"/>
    </location>
</feature>